<dbReference type="CDD" id="cd11756">
    <property type="entry name" value="GH94N_ChvB_NdvB_1_like"/>
    <property type="match status" value="1"/>
</dbReference>
<evidence type="ECO:0000313" key="7">
    <source>
        <dbReference type="Proteomes" id="UP000238916"/>
    </source>
</evidence>
<evidence type="ECO:0000259" key="4">
    <source>
        <dbReference type="Pfam" id="PF10091"/>
    </source>
</evidence>
<evidence type="ECO:0000313" key="6">
    <source>
        <dbReference type="EMBL" id="SPF44932.1"/>
    </source>
</evidence>
<reference evidence="7" key="1">
    <citation type="submission" date="2018-02" db="EMBL/GenBank/DDBJ databases">
        <authorList>
            <person name="Hausmann B."/>
        </authorList>
    </citation>
    <scope>NUCLEOTIDE SEQUENCE [LARGE SCALE GENOMIC DNA]</scope>
    <source>
        <strain evidence="7">Peat soil MAG SbF1</strain>
    </source>
</reference>
<dbReference type="InterPro" id="IPR011013">
    <property type="entry name" value="Gal_mutarotase_sf_dom"/>
</dbReference>
<dbReference type="Gene3D" id="1.50.10.10">
    <property type="match status" value="1"/>
</dbReference>
<evidence type="ECO:0000256" key="2">
    <source>
        <dbReference type="ARBA" id="ARBA00022679"/>
    </source>
</evidence>
<dbReference type="InterPro" id="IPR037820">
    <property type="entry name" value="GH94N_NdvB"/>
</dbReference>
<dbReference type="GO" id="GO:0016757">
    <property type="term" value="F:glycosyltransferase activity"/>
    <property type="evidence" value="ECO:0007669"/>
    <property type="project" value="UniProtKB-KW"/>
</dbReference>
<dbReference type="SUPFAM" id="SSF48208">
    <property type="entry name" value="Six-hairpin glycosidases"/>
    <property type="match status" value="1"/>
</dbReference>
<dbReference type="Proteomes" id="UP000238916">
    <property type="component" value="Unassembled WGS sequence"/>
</dbReference>
<dbReference type="PANTHER" id="PTHR37469:SF2">
    <property type="entry name" value="CELLOBIONIC ACID PHOSPHORYLASE"/>
    <property type="match status" value="1"/>
</dbReference>
<dbReference type="CDD" id="cd11753">
    <property type="entry name" value="GH94N_ChvB_NdvB_2_like"/>
    <property type="match status" value="1"/>
</dbReference>
<evidence type="ECO:0000259" key="5">
    <source>
        <dbReference type="Pfam" id="PF17167"/>
    </source>
</evidence>
<feature type="domain" description="Glycoamylase-like" evidence="4">
    <location>
        <begin position="321"/>
        <end position="522"/>
    </location>
</feature>
<dbReference type="InterPro" id="IPR010383">
    <property type="entry name" value="Glyco_hydrolase_94_b-supersand"/>
</dbReference>
<feature type="domain" description="Glycosyl hydrolase 94 supersandwich" evidence="3">
    <location>
        <begin position="1076"/>
        <end position="1347"/>
    </location>
</feature>
<proteinExistence type="predicted"/>
<dbReference type="SUPFAM" id="SSF74650">
    <property type="entry name" value="Galactose mutarotase-like"/>
    <property type="match status" value="2"/>
</dbReference>
<name>A0A2U3KZ69_9FIRM</name>
<feature type="domain" description="Glycosyl hydrolase 94 catalytic" evidence="5">
    <location>
        <begin position="1362"/>
        <end position="1786"/>
    </location>
</feature>
<organism evidence="6 7">
    <name type="scientific">Candidatus Desulfosporosinus infrequens</name>
    <dbReference type="NCBI Taxonomy" id="2043169"/>
    <lineage>
        <taxon>Bacteria</taxon>
        <taxon>Bacillati</taxon>
        <taxon>Bacillota</taxon>
        <taxon>Clostridia</taxon>
        <taxon>Eubacteriales</taxon>
        <taxon>Desulfitobacteriaceae</taxon>
        <taxon>Desulfosporosinus</taxon>
    </lineage>
</organism>
<dbReference type="InterPro" id="IPR012341">
    <property type="entry name" value="6hp_glycosidase-like_sf"/>
</dbReference>
<dbReference type="InterPro" id="IPR037018">
    <property type="entry name" value="GH65_N"/>
</dbReference>
<dbReference type="InterPro" id="IPR019282">
    <property type="entry name" value="Glycoamylase-like_cons_dom"/>
</dbReference>
<dbReference type="Gene3D" id="2.60.420.10">
    <property type="entry name" value="Maltose phosphorylase, domain 3"/>
    <property type="match status" value="1"/>
</dbReference>
<keyword evidence="1" id="KW-0328">Glycosyltransferase</keyword>
<sequence>MDNLSNLIVTLPLSFFWFSGPFWAYWLSQPLTKKKPVFTNQDEREFRILASQIWNFFEDFVGPQDNWLPPDNLQVDPSNGVAHRTSPTNIGLLIASTIAARDFGFITTTTMLERLEKTITTVEALSKWQGHLYNWYDTLDLVPLQPRYVSAVDSGNLVAYLLTAKEGIREWLEKPLVDRSALLGMLTLLEGEKQVTPLFTSWRARLDTLAERSDFSLFEWYQVLLDFAHQTDLPDKVVRRVHLALEELNSLVPSLAKTQVDLGTWKTNDIAQEDWWNRGKRLMERIELLITATDFKPLYDKKASLLALGFNVSTQQRETTYYDQLASEARQASFMGIALGQLPLSHWFAMGRTLTKVKGTLTLLSWSGTMFEYFMPSLIMKNFHDTLWDSTYQGVIAKQIIYAEGQKLPWGISESSYSAYDFEMNYQYQAFGIPGLGFKRGLEQDQVVAPYATVLAAMFDPQAVITNLHRLEMLGARGQYGFFEAIDFTKRRLPSGQSHTIIKSFMAHHQGMSLLALANLLHDGCNIRRFHADARVQATELVLQERIPKSVLVLTPDITPLAISLRREELEVLHTFTSADMPLPEARILSNGRYVLMLTNHGGGYSKLGDLLLTRWREDPITDAWGMFIYIRDLTVDKLCSATFQPCQITSSQEKMDYSPGKVTYSRRDGDIRTLTEISVSPERDAEIRRITLINSGKTTHFVELTSYLEVVLSLQMTDEAHPVFNKLFVQTEFAETPECLLAHRTARTSEETYPWLVQALQVDGKTVGPLEYETDRRRFLGRGRSTDSPHAVEEQRRLSGTVGTVLDPIFSLRRQVEVPSGGQVCLTFIMGTTSSRKEALELVNYLTREHQVERTFQLAWTRSMIELRYLNISLDLVNLFQRMVSQIFFFNPVRSRREQNILRNSKGQSSLWKYGISGDNPMVLVRVEDIIELDVVHTILLAHEYWRLMGLSIDLVLLNGCPSGYNQSLQETLRDLLDQSSQRDILDQPGGIFLRQANQMPEEDKILLETVARISLRGGQGLYSQLRPNQEKPPAYPVEVEIKSALLTESSYPLNPDLSLVFFNGLGGFATQDKTYKIVLNGQTMLPAPWINVLANPNFGCLISEMGGGYTWAENSQENKLTPWLNDPVSDSPGEVCYLRDEESYEYWSLTPAPIREEETYVVSHGHGYTQFEHNSHGIEQKSTVFVAQYDPVKILQVELKNTTTRQRRLSLTYYAEWVLGVLRETNAPYIITEWDDSSKALLATNAYQETFRGRIAFLKVHTLGRVIEQSWTGDRTEFLGQNGRLKRPAALGRVCLSNSAGLTYNSCGAIQVKLDLLPHEERTVYVLLGEATSHEDVQVLLNKFGQVDSIAAEYSGVLKFWANLLGQVQVHTPDQGMNLMLNGWLLYQTLGCRLWARTAFYQSGGAFGFRDQLQDSLALLHTRPDLTRAQILLHAAHQYPEGDVQHWWHEETKRGIRTRFSDDLLWLPYAVARYIEHTGDEQILEEEVLFLEDLPLGEEETERYSETKSAETGAILFEHCRLALNHALKFGSHGLPLMGGGDWNDGMNEVGREGKGESVWLGWFICRILQDYIEICAKRRANELADYYRKEMVDLTQALDEHGWDGQWYRRAYFDNGQPLGSILNSECRIDAIVQSWSVLSGAAPENKAHSAMQAFERELVDREHGLARLLAPPFQHTVPSPGYIQAYPPGVRENGGQYTHGVIWSILAWAKLGEGDKAWELFQMLNPVNHTRTPNEVRQYKVEPYVMAADILTETPNIGRGGWTWYTGAAGWMYQAGLEGILGIKRRGERLYLKPCIPKEWPEYEVTYRWGETTYQIKVLNPLGKCTGGTALELDGHSVAEWNGEAFFILKDDGGIHQVMLTL</sequence>
<dbReference type="GO" id="GO:0030246">
    <property type="term" value="F:carbohydrate binding"/>
    <property type="evidence" value="ECO:0007669"/>
    <property type="project" value="InterPro"/>
</dbReference>
<dbReference type="GO" id="GO:0005975">
    <property type="term" value="P:carbohydrate metabolic process"/>
    <property type="evidence" value="ECO:0007669"/>
    <property type="project" value="InterPro"/>
</dbReference>
<gene>
    <name evidence="6" type="ORF">SBF1_3160001</name>
</gene>
<dbReference type="Pfam" id="PF10091">
    <property type="entry name" value="Glycoamylase"/>
    <property type="match status" value="1"/>
</dbReference>
<dbReference type="EMBL" id="OMOF01000242">
    <property type="protein sequence ID" value="SPF44932.1"/>
    <property type="molecule type" value="Genomic_DNA"/>
</dbReference>
<dbReference type="InterPro" id="IPR008928">
    <property type="entry name" value="6-hairpin_glycosidase_sf"/>
</dbReference>
<dbReference type="Gene3D" id="1.50.10.140">
    <property type="match status" value="1"/>
</dbReference>
<keyword evidence="2" id="KW-0808">Transferase</keyword>
<dbReference type="InterPro" id="IPR037824">
    <property type="entry name" value="GH94N_2_NdvB"/>
</dbReference>
<feature type="domain" description="Glycosyl hydrolase 94 supersandwich" evidence="3">
    <location>
        <begin position="572"/>
        <end position="846"/>
    </location>
</feature>
<dbReference type="Gene3D" id="2.70.98.40">
    <property type="entry name" value="Glycoside hydrolase, family 65, N-terminal domain"/>
    <property type="match status" value="2"/>
</dbReference>
<evidence type="ECO:0000259" key="3">
    <source>
        <dbReference type="Pfam" id="PF06165"/>
    </source>
</evidence>
<dbReference type="InterPro" id="IPR033432">
    <property type="entry name" value="GH94_catalytic"/>
</dbReference>
<accession>A0A2U3KZ69</accession>
<dbReference type="Pfam" id="PF17167">
    <property type="entry name" value="Glyco_hydro_94"/>
    <property type="match status" value="1"/>
</dbReference>
<dbReference type="InterPro" id="IPR052047">
    <property type="entry name" value="GH94_Enzymes"/>
</dbReference>
<protein>
    <submittedName>
        <fullName evidence="6">Cellobiose phosphorylase</fullName>
    </submittedName>
</protein>
<evidence type="ECO:0000256" key="1">
    <source>
        <dbReference type="ARBA" id="ARBA00022676"/>
    </source>
</evidence>
<dbReference type="PANTHER" id="PTHR37469">
    <property type="entry name" value="CELLOBIONIC ACID PHOSPHORYLASE-RELATED"/>
    <property type="match status" value="1"/>
</dbReference>
<dbReference type="SMART" id="SM01068">
    <property type="entry name" value="CBM_X"/>
    <property type="match status" value="2"/>
</dbReference>
<dbReference type="Pfam" id="PF06165">
    <property type="entry name" value="GH94_b-supersand"/>
    <property type="match status" value="2"/>
</dbReference>